<dbReference type="InterPro" id="IPR055312">
    <property type="entry name" value="FBL15-like"/>
</dbReference>
<comment type="caution">
    <text evidence="3">The sequence shown here is derived from an EMBL/GenBank/DDBJ whole genome shotgun (WGS) entry which is preliminary data.</text>
</comment>
<organism evidence="3 4">
    <name type="scientific">Marchantia polymorpha subsp. ruderalis</name>
    <dbReference type="NCBI Taxonomy" id="1480154"/>
    <lineage>
        <taxon>Eukaryota</taxon>
        <taxon>Viridiplantae</taxon>
        <taxon>Streptophyta</taxon>
        <taxon>Embryophyta</taxon>
        <taxon>Marchantiophyta</taxon>
        <taxon>Marchantiopsida</taxon>
        <taxon>Marchantiidae</taxon>
        <taxon>Marchantiales</taxon>
        <taxon>Marchantiaceae</taxon>
        <taxon>Marchantia</taxon>
    </lineage>
</organism>
<dbReference type="PROSITE" id="PS50181">
    <property type="entry name" value="FBOX"/>
    <property type="match status" value="1"/>
</dbReference>
<feature type="compositionally biased region" description="Acidic residues" evidence="1">
    <location>
        <begin position="466"/>
        <end position="477"/>
    </location>
</feature>
<feature type="region of interest" description="Disordered" evidence="1">
    <location>
        <begin position="144"/>
        <end position="201"/>
    </location>
</feature>
<feature type="compositionally biased region" description="Basic and acidic residues" evidence="1">
    <location>
        <begin position="387"/>
        <end position="399"/>
    </location>
</feature>
<evidence type="ECO:0000313" key="3">
    <source>
        <dbReference type="EMBL" id="OAE26250.1"/>
    </source>
</evidence>
<sequence length="1421" mass="153661">MRASEQERAGGGECGDEAWRRSAGAAGGVAVVGRQADSEERAMAHCPSVRPLPVVEGSAERRGRAEEGTHFNLSRSLIAYHGEVRQMDADGSHEYWEEIAITTSESASGEVDIHNLTGGPPRGADFSSTQCNMRGKRLIFRDEGVAARREGDTGAGSSTEQEHTDTPEPKLQTLVMNGEGCSFRRSGKNEQPTSELRSPPVRLFGRELRPISFAPSLAHSPQGIERWKLYGIDYNGSPDGLTRIDATHRRRDSDELAQSVAARPVSSEMLKFSSGESSSRSSGGPSLTLNVPGNDSDASNPGLDNNRPILSADRLRESINMAYTYLGPGALLPEDTEMDFEIRSSLEGSFYDTDRIPFGAPVEVNLEIEAFQRVTTQRGGMLMKLTRTERKKLSGAEKIHPKRARFLPLAARRRHSSLPSRGSSPSSSSSSRPDSPNGWEQHGRQPPHHEGPLQPPSRSDGREPMESDDAGGEDGDEGGLNTVHGDMEDGEMRMDLTDDLLHKVFSFLDDTALCQAAMVCKQWRVASTHEDFWKSLNFENRSVSHEQASQGGVQKSMQLARVVYPKATQLNLRGAPCVDEVLVREAMRSLRNLEVLTLGRGFLSDGFFYALALECAALQHLSITDAVLGNGGAQEIQLRHDSLRRLQIQKCRVLRIAIRCPQLEYLCLKRTGTASAMLHCPRLLTLDVSSCHKLSDAGVRAAATACPLLASLDISNCAYVSDETLREISIACNNLRTLDASYCPNISLEGVRMPMLIDLKLQSCEGIISSSMAALSSCAMLEVLSMDFCLLTAVNLDLPRLRQISLSNNRKFVELTLRSPALVSLNLNHCPFLNRVDITSSSLQSLTLRQQNGLSSMALQCPWLKEVDLTECESLTNAVCDVFSNAGGCPRLSTLTLDSCEGLTEVKLSSSSIQSLSLVGCRNIQSLNLACPVLQNLVLDGCDHLQTASFSPVGLNSLNLGICPHLVKLEVEASHMTHLDLKGCGILTQAAIRCPSLSSLDASYCSQLGDDCLTATTYACPVIQSLVLASCPSVGPVGLLALKRLRNLTTLDLSYTFLTDLSPIFEACPRLQVLRLSACKYLGDNALDALHGGKVLPELRELDLSYGSLGHSAIERVMALCPHLSQVSLNGCAHVTDLLWACLATPPMAGVASRELSGIEDTGMEDVLSSDVSFDHQGQPMDLAQCRDINFNDNAAGIEESGANDSFVINSASGTLLDAEELSSTQMLVSGSDCGASTILEPLEPSAASMESEIVMVRALQSLSCVGCPHIKKVVLPRYASCSQLTSLNLSLSVNIREVLLSCTNLTSLNLSNCAGLVVLELECPRLMSLFLQACGIEARTLELAIQGCVQLETLDVRNCAKVCASSLAQMRALATTKQETSISFALGWSVSGGRGICSHYVTSAQMSEAKWAWDAEERLC</sequence>
<reference evidence="3" key="1">
    <citation type="submission" date="2016-03" db="EMBL/GenBank/DDBJ databases">
        <title>Mechanisms controlling the formation of the plant cell surface in tip-growing cells are functionally conserved among land plants.</title>
        <authorList>
            <person name="Honkanen S."/>
            <person name="Jones V.A."/>
            <person name="Morieri G."/>
            <person name="Champion C."/>
            <person name="Hetherington A.J."/>
            <person name="Kelly S."/>
            <person name="Saint-Marcoux D."/>
            <person name="Proust H."/>
            <person name="Prescott H."/>
            <person name="Dolan L."/>
        </authorList>
    </citation>
    <scope>NUCLEOTIDE SEQUENCE [LARGE SCALE GENOMIC DNA]</scope>
    <source>
        <tissue evidence="3">Whole gametophyte</tissue>
    </source>
</reference>
<feature type="region of interest" description="Disordered" evidence="1">
    <location>
        <begin position="387"/>
        <end position="487"/>
    </location>
</feature>
<evidence type="ECO:0000313" key="4">
    <source>
        <dbReference type="Proteomes" id="UP000077202"/>
    </source>
</evidence>
<dbReference type="SUPFAM" id="SSF81383">
    <property type="entry name" value="F-box domain"/>
    <property type="match status" value="1"/>
</dbReference>
<evidence type="ECO:0000259" key="2">
    <source>
        <dbReference type="PROSITE" id="PS50181"/>
    </source>
</evidence>
<feature type="compositionally biased region" description="Low complexity" evidence="1">
    <location>
        <begin position="273"/>
        <end position="286"/>
    </location>
</feature>
<protein>
    <recommendedName>
        <fullName evidence="2">F-box domain-containing protein</fullName>
    </recommendedName>
</protein>
<feature type="compositionally biased region" description="Polar residues" evidence="1">
    <location>
        <begin position="287"/>
        <end position="303"/>
    </location>
</feature>
<feature type="region of interest" description="Disordered" evidence="1">
    <location>
        <begin position="267"/>
        <end position="308"/>
    </location>
</feature>
<dbReference type="SMART" id="SM00256">
    <property type="entry name" value="FBOX"/>
    <property type="match status" value="1"/>
</dbReference>
<dbReference type="InterPro" id="IPR001810">
    <property type="entry name" value="F-box_dom"/>
</dbReference>
<dbReference type="Pfam" id="PF25372">
    <property type="entry name" value="DUF7885"/>
    <property type="match status" value="1"/>
</dbReference>
<feature type="compositionally biased region" description="Low complexity" evidence="1">
    <location>
        <begin position="417"/>
        <end position="436"/>
    </location>
</feature>
<dbReference type="Gene3D" id="1.20.1280.50">
    <property type="match status" value="1"/>
</dbReference>
<dbReference type="InterPro" id="IPR032675">
    <property type="entry name" value="LRR_dom_sf"/>
</dbReference>
<dbReference type="Proteomes" id="UP000077202">
    <property type="component" value="Unassembled WGS sequence"/>
</dbReference>
<dbReference type="SMART" id="SM00367">
    <property type="entry name" value="LRR_CC"/>
    <property type="match status" value="14"/>
</dbReference>
<dbReference type="InterPro" id="IPR036047">
    <property type="entry name" value="F-box-like_dom_sf"/>
</dbReference>
<dbReference type="EMBL" id="LVLJ01002206">
    <property type="protein sequence ID" value="OAE26250.1"/>
    <property type="molecule type" value="Genomic_DNA"/>
</dbReference>
<dbReference type="FunFam" id="3.80.10.10:FF:000357">
    <property type="entry name" value="F-box/LRR-repeat protein 15"/>
    <property type="match status" value="1"/>
</dbReference>
<feature type="compositionally biased region" description="Basic residues" evidence="1">
    <location>
        <begin position="400"/>
        <end position="416"/>
    </location>
</feature>
<name>A0A176VZL9_MARPO</name>
<feature type="domain" description="F-box" evidence="2">
    <location>
        <begin position="490"/>
        <end position="536"/>
    </location>
</feature>
<dbReference type="Pfam" id="PF13516">
    <property type="entry name" value="LRR_6"/>
    <property type="match status" value="1"/>
</dbReference>
<dbReference type="PANTHER" id="PTHR34709">
    <property type="entry name" value="OS10G0396666 PROTEIN"/>
    <property type="match status" value="1"/>
</dbReference>
<accession>A0A176VZL9</accession>
<dbReference type="InterPro" id="IPR001611">
    <property type="entry name" value="Leu-rich_rpt"/>
</dbReference>
<feature type="compositionally biased region" description="Basic and acidic residues" evidence="1">
    <location>
        <begin position="441"/>
        <end position="451"/>
    </location>
</feature>
<evidence type="ECO:0000256" key="1">
    <source>
        <dbReference type="SAM" id="MobiDB-lite"/>
    </source>
</evidence>
<dbReference type="InterPro" id="IPR057207">
    <property type="entry name" value="FBXL15_LRR"/>
</dbReference>
<dbReference type="Gene3D" id="3.80.10.10">
    <property type="entry name" value="Ribonuclease Inhibitor"/>
    <property type="match status" value="5"/>
</dbReference>
<dbReference type="Pfam" id="PF12937">
    <property type="entry name" value="F-box-like"/>
    <property type="match status" value="1"/>
</dbReference>
<keyword evidence="4" id="KW-1185">Reference proteome</keyword>
<dbReference type="InterPro" id="IPR006553">
    <property type="entry name" value="Leu-rich_rpt_Cys-con_subtyp"/>
</dbReference>
<gene>
    <name evidence="3" type="ORF">AXG93_3751s1030</name>
</gene>
<proteinExistence type="predicted"/>
<dbReference type="PANTHER" id="PTHR34709:SF57">
    <property type="entry name" value="F-BOX DOMAIN-CONTAINING PROTEIN"/>
    <property type="match status" value="1"/>
</dbReference>
<dbReference type="SUPFAM" id="SSF52047">
    <property type="entry name" value="RNI-like"/>
    <property type="match status" value="3"/>
</dbReference>